<organism evidence="3 4">
    <name type="scientific">Phaeosphaeria nodorum (strain SN15 / ATCC MYA-4574 / FGSC 10173)</name>
    <name type="common">Glume blotch fungus</name>
    <name type="synonym">Parastagonospora nodorum</name>
    <dbReference type="NCBI Taxonomy" id="321614"/>
    <lineage>
        <taxon>Eukaryota</taxon>
        <taxon>Fungi</taxon>
        <taxon>Dikarya</taxon>
        <taxon>Ascomycota</taxon>
        <taxon>Pezizomycotina</taxon>
        <taxon>Dothideomycetes</taxon>
        <taxon>Pleosporomycetidae</taxon>
        <taxon>Pleosporales</taxon>
        <taxon>Pleosporineae</taxon>
        <taxon>Phaeosphaeriaceae</taxon>
        <taxon>Parastagonospora</taxon>
    </lineage>
</organism>
<feature type="region of interest" description="Disordered" evidence="1">
    <location>
        <begin position="214"/>
        <end position="271"/>
    </location>
</feature>
<evidence type="ECO:0000313" key="4">
    <source>
        <dbReference type="Proteomes" id="UP000663193"/>
    </source>
</evidence>
<reference evidence="4" key="1">
    <citation type="journal article" date="2021" name="BMC Genomics">
        <title>Chromosome-level genome assembly and manually-curated proteome of model necrotroph Parastagonospora nodorum Sn15 reveals a genome-wide trove of candidate effector homologs, and redundancy of virulence-related functions within an accessory chromosome.</title>
        <authorList>
            <person name="Bertazzoni S."/>
            <person name="Jones D.A.B."/>
            <person name="Phan H.T."/>
            <person name="Tan K.-C."/>
            <person name="Hane J.K."/>
        </authorList>
    </citation>
    <scope>NUCLEOTIDE SEQUENCE [LARGE SCALE GENOMIC DNA]</scope>
    <source>
        <strain evidence="4">SN15 / ATCC MYA-4574 / FGSC 10173)</strain>
    </source>
</reference>
<name>A0A7U2IAA1_PHANO</name>
<keyword evidence="2" id="KW-1133">Transmembrane helix</keyword>
<keyword evidence="4" id="KW-1185">Reference proteome</keyword>
<dbReference type="EMBL" id="CP069042">
    <property type="protein sequence ID" value="QRD06130.1"/>
    <property type="molecule type" value="Genomic_DNA"/>
</dbReference>
<dbReference type="RefSeq" id="XP_001804881.1">
    <property type="nucleotide sequence ID" value="XM_001804829.1"/>
</dbReference>
<accession>A0A7U2IAA1</accession>
<dbReference type="OMA" id="DYLDQQD"/>
<feature type="transmembrane region" description="Helical" evidence="2">
    <location>
        <begin position="178"/>
        <end position="200"/>
    </location>
</feature>
<sequence>MAVIWGLDLHDMKWSAFSNSYMWKNTDYHMRRTRFIIYQCAMILCVVSESLGTAALSDYVDQQAFMEAQFPASYVHNNNFIAIASFNIFVGIFVATIFGAAFFFDLFWPERHESPAVKMAWRICSVLACVLTLACALTYTIIVATKSAYVTGSDEQTAERELAMYGGSPLKYRENGRAIASVVFLWPGMVFTFVSTYLLWHSIAHIDAHGPKSMHARTRDGISKPVTEKPVDNGSLADSTADGAGLPQPGHTYAKPEGFHDRNADANHSVV</sequence>
<feature type="transmembrane region" description="Helical" evidence="2">
    <location>
        <begin position="35"/>
        <end position="60"/>
    </location>
</feature>
<evidence type="ECO:0000256" key="2">
    <source>
        <dbReference type="SAM" id="Phobius"/>
    </source>
</evidence>
<dbReference type="Proteomes" id="UP000663193">
    <property type="component" value="Chromosome 20"/>
</dbReference>
<keyword evidence="2" id="KW-0472">Membrane</keyword>
<protein>
    <submittedName>
        <fullName evidence="3">Uncharacterized protein</fullName>
    </submittedName>
</protein>
<feature type="transmembrane region" description="Helical" evidence="2">
    <location>
        <begin position="120"/>
        <end position="142"/>
    </location>
</feature>
<gene>
    <name evidence="3" type="ORF">JI435_146980</name>
</gene>
<dbReference type="VEuPathDB" id="FungiDB:JI435_146980"/>
<keyword evidence="2" id="KW-0812">Transmembrane</keyword>
<evidence type="ECO:0000313" key="3">
    <source>
        <dbReference type="EMBL" id="QRD06130.1"/>
    </source>
</evidence>
<proteinExistence type="predicted"/>
<evidence type="ECO:0000256" key="1">
    <source>
        <dbReference type="SAM" id="MobiDB-lite"/>
    </source>
</evidence>
<feature type="transmembrane region" description="Helical" evidence="2">
    <location>
        <begin position="80"/>
        <end position="108"/>
    </location>
</feature>
<dbReference type="KEGG" id="pno:SNOG_14698"/>
<feature type="compositionally biased region" description="Basic and acidic residues" evidence="1">
    <location>
        <begin position="217"/>
        <end position="231"/>
    </location>
</feature>
<dbReference type="AlphaFoldDB" id="A0A7U2IAA1"/>
<dbReference type="OrthoDB" id="3596006at2759"/>